<dbReference type="InterPro" id="IPR032675">
    <property type="entry name" value="LRR_dom_sf"/>
</dbReference>
<evidence type="ECO:0000259" key="1">
    <source>
        <dbReference type="Pfam" id="PF12937"/>
    </source>
</evidence>
<feature type="domain" description="F-box" evidence="1">
    <location>
        <begin position="6"/>
        <end position="54"/>
    </location>
</feature>
<reference evidence="2" key="1">
    <citation type="submission" date="2021-10" db="EMBL/GenBank/DDBJ databases">
        <title>De novo Genome Assembly of Clathrus columnatus (Basidiomycota, Fungi) Using Illumina and Nanopore Sequence Data.</title>
        <authorList>
            <person name="Ogiso-Tanaka E."/>
            <person name="Itagaki H."/>
            <person name="Hosoya T."/>
            <person name="Hosaka K."/>
        </authorList>
    </citation>
    <scope>NUCLEOTIDE SEQUENCE</scope>
    <source>
        <strain evidence="2">MO-923</strain>
    </source>
</reference>
<name>A0AAV5AIB7_9AGAM</name>
<dbReference type="Gene3D" id="3.80.10.10">
    <property type="entry name" value="Ribonuclease Inhibitor"/>
    <property type="match status" value="1"/>
</dbReference>
<accession>A0AAV5AIB7</accession>
<keyword evidence="3" id="KW-1185">Reference proteome</keyword>
<organism evidence="2 3">
    <name type="scientific">Clathrus columnatus</name>
    <dbReference type="NCBI Taxonomy" id="1419009"/>
    <lineage>
        <taxon>Eukaryota</taxon>
        <taxon>Fungi</taxon>
        <taxon>Dikarya</taxon>
        <taxon>Basidiomycota</taxon>
        <taxon>Agaricomycotina</taxon>
        <taxon>Agaricomycetes</taxon>
        <taxon>Phallomycetidae</taxon>
        <taxon>Phallales</taxon>
        <taxon>Clathraceae</taxon>
        <taxon>Clathrus</taxon>
    </lineage>
</organism>
<protein>
    <recommendedName>
        <fullName evidence="1">F-box domain-containing protein</fullName>
    </recommendedName>
</protein>
<gene>
    <name evidence="2" type="ORF">Clacol_007761</name>
</gene>
<dbReference type="InterPro" id="IPR001810">
    <property type="entry name" value="F-box_dom"/>
</dbReference>
<sequence length="438" mass="49377">MSSNNILPNEILGCVFEYICIPSPGIPNMSLSISHVCRAWYQAAVHYTLLWTYIILDETSGSLSLANLYLERAINAPLQLTIRCKSGRDYSIQSCVVSWLMRYPVNIKSLKVIHISTSRSNYLLPILPCISLSGLETFELMGLNDVELELKTIADILAKTPFLKSLSLSGASELRFHPSMREFACNITHLTIGSLSHIDYAFPLRVDAALEIIGCCKGLLVLECFTLADEEDNDPPVTTLPHLSSLTIGDGPETCRLLFYLAAPRLESFKMAHGKIINEEEEEISMPDLPEDRENFQDLFLGCIRALCHLSNAPRITKLVWESSKVRLELLENCSRYLRNLEEVEISGVSDVSGSIFFPSFQENNSRHFPDIKSLTFFECSLDPKWHHAIEALYRAPQAAPSRNYPRIVFRRCTGKDGKRYSAFAFKWVSVDNVIPIT</sequence>
<dbReference type="Gene3D" id="1.20.1280.50">
    <property type="match status" value="1"/>
</dbReference>
<dbReference type="AlphaFoldDB" id="A0AAV5AIB7"/>
<dbReference type="EMBL" id="BPWL01000008">
    <property type="protein sequence ID" value="GJJ13507.1"/>
    <property type="molecule type" value="Genomic_DNA"/>
</dbReference>
<dbReference type="Pfam" id="PF12937">
    <property type="entry name" value="F-box-like"/>
    <property type="match status" value="1"/>
</dbReference>
<evidence type="ECO:0000313" key="2">
    <source>
        <dbReference type="EMBL" id="GJJ13507.1"/>
    </source>
</evidence>
<dbReference type="SUPFAM" id="SSF52047">
    <property type="entry name" value="RNI-like"/>
    <property type="match status" value="1"/>
</dbReference>
<evidence type="ECO:0000313" key="3">
    <source>
        <dbReference type="Proteomes" id="UP001050691"/>
    </source>
</evidence>
<proteinExistence type="predicted"/>
<comment type="caution">
    <text evidence="2">The sequence shown here is derived from an EMBL/GenBank/DDBJ whole genome shotgun (WGS) entry which is preliminary data.</text>
</comment>
<dbReference type="Proteomes" id="UP001050691">
    <property type="component" value="Unassembled WGS sequence"/>
</dbReference>